<dbReference type="EMBL" id="OX465084">
    <property type="protein sequence ID" value="CAI9298393.1"/>
    <property type="molecule type" value="Genomic_DNA"/>
</dbReference>
<accession>A0AA36EJK0</accession>
<evidence type="ECO:0000313" key="2">
    <source>
        <dbReference type="Proteomes" id="UP001177003"/>
    </source>
</evidence>
<dbReference type="GO" id="GO:0004467">
    <property type="term" value="F:long-chain fatty acid-CoA ligase activity"/>
    <property type="evidence" value="ECO:0007669"/>
    <property type="project" value="TreeGrafter"/>
</dbReference>
<dbReference type="GO" id="GO:0005783">
    <property type="term" value="C:endoplasmic reticulum"/>
    <property type="evidence" value="ECO:0007669"/>
    <property type="project" value="TreeGrafter"/>
</dbReference>
<reference evidence="1" key="1">
    <citation type="submission" date="2023-04" db="EMBL/GenBank/DDBJ databases">
        <authorList>
            <person name="Vijverberg K."/>
            <person name="Xiong W."/>
            <person name="Schranz E."/>
        </authorList>
    </citation>
    <scope>NUCLEOTIDE SEQUENCE</scope>
</reference>
<proteinExistence type="predicted"/>
<dbReference type="AlphaFoldDB" id="A0AA36EJK0"/>
<dbReference type="PANTHER" id="PTHR43272">
    <property type="entry name" value="LONG-CHAIN-FATTY-ACID--COA LIGASE"/>
    <property type="match status" value="1"/>
</dbReference>
<gene>
    <name evidence="1" type="ORF">LSALG_LOCUS37162</name>
</gene>
<dbReference type="Proteomes" id="UP001177003">
    <property type="component" value="Chromosome 8"/>
</dbReference>
<dbReference type="GO" id="GO:0016020">
    <property type="term" value="C:membrane"/>
    <property type="evidence" value="ECO:0007669"/>
    <property type="project" value="TreeGrafter"/>
</dbReference>
<dbReference type="PANTHER" id="PTHR43272:SF3">
    <property type="entry name" value="LONG CHAIN ACYL-COA SYNTHETASE 4"/>
    <property type="match status" value="1"/>
</dbReference>
<sequence length="253" mass="28042">MGAVEFIICHAEVTLAFVEAKKIPEVLKTFPKAGEYLKIAPEQKEQREGFGVAIHSWEEFLSLGDDKQFDLPLKKKSDISGVHRLLGSADASLDSNDVYLSFLPLAHIFDRVIEEYIGELKPTMFCVVPRVLDRIYSGAGHLGSVISSVGRWRMRLEVPRAEIDEMLPLARLVSRSTDPDLQSRSKVAICSKALSSLGLYKYYMISGDGVPHYLNVDLALGDIRVAKCIKSDYPCVPLEKAQGTTDDRGKAPT</sequence>
<keyword evidence="2" id="KW-1185">Reference proteome</keyword>
<name>A0AA36EJK0_LACSI</name>
<evidence type="ECO:0000313" key="1">
    <source>
        <dbReference type="EMBL" id="CAI9298393.1"/>
    </source>
</evidence>
<dbReference type="SUPFAM" id="SSF56801">
    <property type="entry name" value="Acetyl-CoA synthetase-like"/>
    <property type="match status" value="1"/>
</dbReference>
<protein>
    <recommendedName>
        <fullName evidence="3">4-coumarate--CoA ligase</fullName>
    </recommendedName>
</protein>
<evidence type="ECO:0008006" key="3">
    <source>
        <dbReference type="Google" id="ProtNLM"/>
    </source>
</evidence>
<organism evidence="1 2">
    <name type="scientific">Lactuca saligna</name>
    <name type="common">Willowleaf lettuce</name>
    <dbReference type="NCBI Taxonomy" id="75948"/>
    <lineage>
        <taxon>Eukaryota</taxon>
        <taxon>Viridiplantae</taxon>
        <taxon>Streptophyta</taxon>
        <taxon>Embryophyta</taxon>
        <taxon>Tracheophyta</taxon>
        <taxon>Spermatophyta</taxon>
        <taxon>Magnoliopsida</taxon>
        <taxon>eudicotyledons</taxon>
        <taxon>Gunneridae</taxon>
        <taxon>Pentapetalae</taxon>
        <taxon>asterids</taxon>
        <taxon>campanulids</taxon>
        <taxon>Asterales</taxon>
        <taxon>Asteraceae</taxon>
        <taxon>Cichorioideae</taxon>
        <taxon>Cichorieae</taxon>
        <taxon>Lactucinae</taxon>
        <taxon>Lactuca</taxon>
    </lineage>
</organism>